<name>A0A016WS83_9BILA</name>
<protein>
    <submittedName>
        <fullName evidence="1">Uncharacterized protein</fullName>
    </submittedName>
</protein>
<accession>A0A016WS83</accession>
<comment type="caution">
    <text evidence="1">The sequence shown here is derived from an EMBL/GenBank/DDBJ whole genome shotgun (WGS) entry which is preliminary data.</text>
</comment>
<evidence type="ECO:0000313" key="2">
    <source>
        <dbReference type="Proteomes" id="UP000024635"/>
    </source>
</evidence>
<evidence type="ECO:0000313" key="1">
    <source>
        <dbReference type="EMBL" id="EYC42461.1"/>
    </source>
</evidence>
<dbReference type="EMBL" id="JARK01000131">
    <property type="protein sequence ID" value="EYC42461.1"/>
    <property type="molecule type" value="Genomic_DNA"/>
</dbReference>
<proteinExistence type="predicted"/>
<organism evidence="1 2">
    <name type="scientific">Ancylostoma ceylanicum</name>
    <dbReference type="NCBI Taxonomy" id="53326"/>
    <lineage>
        <taxon>Eukaryota</taxon>
        <taxon>Metazoa</taxon>
        <taxon>Ecdysozoa</taxon>
        <taxon>Nematoda</taxon>
        <taxon>Chromadorea</taxon>
        <taxon>Rhabditida</taxon>
        <taxon>Rhabditina</taxon>
        <taxon>Rhabditomorpha</taxon>
        <taxon>Strongyloidea</taxon>
        <taxon>Ancylostomatidae</taxon>
        <taxon>Ancylostomatinae</taxon>
        <taxon>Ancylostoma</taxon>
    </lineage>
</organism>
<dbReference type="AlphaFoldDB" id="A0A016WS83"/>
<keyword evidence="2" id="KW-1185">Reference proteome</keyword>
<dbReference type="Proteomes" id="UP000024635">
    <property type="component" value="Unassembled WGS sequence"/>
</dbReference>
<reference evidence="2" key="1">
    <citation type="journal article" date="2015" name="Nat. Genet.">
        <title>The genome and transcriptome of the zoonotic hookworm Ancylostoma ceylanicum identify infection-specific gene families.</title>
        <authorList>
            <person name="Schwarz E.M."/>
            <person name="Hu Y."/>
            <person name="Antoshechkin I."/>
            <person name="Miller M.M."/>
            <person name="Sternberg P.W."/>
            <person name="Aroian R.V."/>
        </authorList>
    </citation>
    <scope>NUCLEOTIDE SEQUENCE</scope>
    <source>
        <strain evidence="2">HY135</strain>
    </source>
</reference>
<gene>
    <name evidence="1" type="primary">Acey_s0531.g3030</name>
    <name evidence="1" type="ORF">Y032_0531g3030</name>
</gene>
<sequence length="119" mass="13168">MKRDTQIRDDDVDCWQVWNLDRVGGLVVSDRRMSNVATAVGAEDDTLKRPINPDDSLCTDEFEIISSDPFDNGADGHVDDTISQWTIQHNINVESLVPLNNLASLLCSTHSDGQSVTPK</sequence>
<dbReference type="OrthoDB" id="5863301at2759"/>